<accession>A0ABV3RD92</accession>
<dbReference type="InterPro" id="IPR029058">
    <property type="entry name" value="AB_hydrolase_fold"/>
</dbReference>
<evidence type="ECO:0000313" key="2">
    <source>
        <dbReference type="Proteomes" id="UP001556118"/>
    </source>
</evidence>
<dbReference type="Proteomes" id="UP001556118">
    <property type="component" value="Unassembled WGS sequence"/>
</dbReference>
<evidence type="ECO:0000313" key="1">
    <source>
        <dbReference type="EMBL" id="MEW9856073.1"/>
    </source>
</evidence>
<keyword evidence="2" id="KW-1185">Reference proteome</keyword>
<dbReference type="Pfam" id="PF11288">
    <property type="entry name" value="DUF3089"/>
    <property type="match status" value="1"/>
</dbReference>
<name>A0ABV3RD92_9SPHN</name>
<dbReference type="InterPro" id="IPR021440">
    <property type="entry name" value="DUF3089"/>
</dbReference>
<dbReference type="RefSeq" id="WP_367774350.1">
    <property type="nucleotide sequence ID" value="NZ_JBFNXR010000050.1"/>
</dbReference>
<sequence>MARKFLYIVAGLIVLVFATFVALRLFAQDLTEVAFVPSAKFTDQPPLEPSVYGDPKMWLAHPELGEENAARWLPQGFAAEGETVNAAVFFVHPTGLVSRDRWNASLNDADSRERSRLFVQGMASPFNRSADVWAPRYRQAAVGAFLTDAPEATQALDLAYEDVEQAFETFVASVDGSQPIVLAGHSQGAFHLLRLIRDHVADTPLAKRIAAAYVIGWPVSKERDLPKMGMSACAEPTSTGCVVSWISFADPPETQMLMKAYSRRPGLDGQPVGEAASFVCVNPITGNEGGSAEGRANLGTLLPDISKGTGTLVAGIVPARCGEDNLLHIGPAPDLEMGPYVLPGNNYHLYDVTLFWANLRADFARRVEAWKQQP</sequence>
<protein>
    <submittedName>
        <fullName evidence="1">DUF3089 domain-containing protein</fullName>
    </submittedName>
</protein>
<organism evidence="1 2">
    <name type="scientific">Novosphingobium rhizovicinum</name>
    <dbReference type="NCBI Taxonomy" id="3228928"/>
    <lineage>
        <taxon>Bacteria</taxon>
        <taxon>Pseudomonadati</taxon>
        <taxon>Pseudomonadota</taxon>
        <taxon>Alphaproteobacteria</taxon>
        <taxon>Sphingomonadales</taxon>
        <taxon>Sphingomonadaceae</taxon>
        <taxon>Novosphingobium</taxon>
    </lineage>
</organism>
<dbReference type="SUPFAM" id="SSF53474">
    <property type="entry name" value="alpha/beta-Hydrolases"/>
    <property type="match status" value="1"/>
</dbReference>
<dbReference type="Gene3D" id="3.40.50.1820">
    <property type="entry name" value="alpha/beta hydrolase"/>
    <property type="match status" value="1"/>
</dbReference>
<proteinExistence type="predicted"/>
<comment type="caution">
    <text evidence="1">The sequence shown here is derived from an EMBL/GenBank/DDBJ whole genome shotgun (WGS) entry which is preliminary data.</text>
</comment>
<reference evidence="1 2" key="1">
    <citation type="submission" date="2024-06" db="EMBL/GenBank/DDBJ databases">
        <title>Novosphingobium rhizovicinus M1R2S20.</title>
        <authorList>
            <person name="Sun J.-Q."/>
        </authorList>
    </citation>
    <scope>NUCLEOTIDE SEQUENCE [LARGE SCALE GENOMIC DNA]</scope>
    <source>
        <strain evidence="1 2">M1R2S20</strain>
    </source>
</reference>
<gene>
    <name evidence="1" type="ORF">ABUH87_13105</name>
</gene>
<dbReference type="EMBL" id="JBFNXR010000050">
    <property type="protein sequence ID" value="MEW9856073.1"/>
    <property type="molecule type" value="Genomic_DNA"/>
</dbReference>